<evidence type="ECO:0000313" key="2">
    <source>
        <dbReference type="EMBL" id="QDT54930.1"/>
    </source>
</evidence>
<dbReference type="InterPro" id="IPR045584">
    <property type="entry name" value="Pilin-like"/>
</dbReference>
<name>A0A517SFQ5_9PLAN</name>
<sequence length="336" mass="36405">MARQRRGFTLIELLVVIAIIAILIALLLPAVQQAREAARRTQCKNNMKQLGLALHNYHDTFNILPYTTAWWGPSGAMGDNRGWGWSSFLLPFIDQAPAYNLINFSDYVPTQPDVIKNAVPGATCPSDLVSGVRLYGATGQPYALTAASSSYVTSGGPFNVGDPGPAIGTPTAAQMDFRNAMKGMFSYEVVTVRFRDVTDGMSNTTALGEIRFLQKQTPALAGSNRDWNGVWYGSWFAGGPNPNGNNVLSLQRTGQRAVNVPEAATAGELRQGFHSNHEGGVHFVMGDGSVRFVSENIQHTSTPYTGTGVTFLSDPNSMGVYQRIMCRNCGLVRGEF</sequence>
<dbReference type="OrthoDB" id="241541at2"/>
<dbReference type="InterPro" id="IPR012902">
    <property type="entry name" value="N_methyl_site"/>
</dbReference>
<protein>
    <submittedName>
        <fullName evidence="2">Type II secretion system protein G</fullName>
    </submittedName>
</protein>
<proteinExistence type="predicted"/>
<dbReference type="PANTHER" id="PTHR30093:SF2">
    <property type="entry name" value="TYPE II SECRETION SYSTEM PROTEIN H"/>
    <property type="match status" value="1"/>
</dbReference>
<feature type="domain" description="DUF1559" evidence="1">
    <location>
        <begin position="32"/>
        <end position="298"/>
    </location>
</feature>
<dbReference type="AlphaFoldDB" id="A0A517SFQ5"/>
<dbReference type="InterPro" id="IPR011453">
    <property type="entry name" value="DUF1559"/>
</dbReference>
<dbReference type="NCBIfam" id="TIGR04294">
    <property type="entry name" value="pre_pil_HX9DG"/>
    <property type="match status" value="1"/>
</dbReference>
<dbReference type="Proteomes" id="UP000315700">
    <property type="component" value="Chromosome"/>
</dbReference>
<dbReference type="RefSeq" id="WP_145035041.1">
    <property type="nucleotide sequence ID" value="NZ_CP036271.1"/>
</dbReference>
<dbReference type="Gene3D" id="3.30.700.10">
    <property type="entry name" value="Glycoprotein, Type 4 Pilin"/>
    <property type="match status" value="1"/>
</dbReference>
<reference evidence="2 3" key="1">
    <citation type="submission" date="2019-02" db="EMBL/GenBank/DDBJ databases">
        <title>Deep-cultivation of Planctomycetes and their phenomic and genomic characterization uncovers novel biology.</title>
        <authorList>
            <person name="Wiegand S."/>
            <person name="Jogler M."/>
            <person name="Boedeker C."/>
            <person name="Pinto D."/>
            <person name="Vollmers J."/>
            <person name="Rivas-Marin E."/>
            <person name="Kohn T."/>
            <person name="Peeters S.H."/>
            <person name="Heuer A."/>
            <person name="Rast P."/>
            <person name="Oberbeckmann S."/>
            <person name="Bunk B."/>
            <person name="Jeske O."/>
            <person name="Meyerdierks A."/>
            <person name="Storesund J.E."/>
            <person name="Kallscheuer N."/>
            <person name="Luecker S."/>
            <person name="Lage O.M."/>
            <person name="Pohl T."/>
            <person name="Merkel B.J."/>
            <person name="Hornburger P."/>
            <person name="Mueller R.-W."/>
            <person name="Bruemmer F."/>
            <person name="Labrenz M."/>
            <person name="Spormann A.M."/>
            <person name="Op den Camp H."/>
            <person name="Overmann J."/>
            <person name="Amann R."/>
            <person name="Jetten M.S.M."/>
            <person name="Mascher T."/>
            <person name="Medema M.H."/>
            <person name="Devos D.P."/>
            <person name="Kaster A.-K."/>
            <person name="Ovreas L."/>
            <person name="Rohde M."/>
            <person name="Galperin M.Y."/>
            <person name="Jogler C."/>
        </authorList>
    </citation>
    <scope>NUCLEOTIDE SEQUENCE [LARGE SCALE GENOMIC DNA]</scope>
    <source>
        <strain evidence="2 3">Pan44</strain>
    </source>
</reference>
<dbReference type="Pfam" id="PF07963">
    <property type="entry name" value="N_methyl"/>
    <property type="match status" value="1"/>
</dbReference>
<dbReference type="Pfam" id="PF07596">
    <property type="entry name" value="SBP_bac_10"/>
    <property type="match status" value="1"/>
</dbReference>
<gene>
    <name evidence="2" type="primary">xcpT_36</name>
    <name evidence="2" type="ORF">Pan44_29700</name>
</gene>
<dbReference type="KEGG" id="ccos:Pan44_29700"/>
<dbReference type="SUPFAM" id="SSF54523">
    <property type="entry name" value="Pili subunits"/>
    <property type="match status" value="1"/>
</dbReference>
<accession>A0A517SFQ5</accession>
<evidence type="ECO:0000313" key="3">
    <source>
        <dbReference type="Proteomes" id="UP000315700"/>
    </source>
</evidence>
<keyword evidence="3" id="KW-1185">Reference proteome</keyword>
<dbReference type="InParanoid" id="A0A517SFQ5"/>
<dbReference type="PROSITE" id="PS00409">
    <property type="entry name" value="PROKAR_NTER_METHYL"/>
    <property type="match status" value="1"/>
</dbReference>
<dbReference type="EMBL" id="CP036271">
    <property type="protein sequence ID" value="QDT54930.1"/>
    <property type="molecule type" value="Genomic_DNA"/>
</dbReference>
<dbReference type="PANTHER" id="PTHR30093">
    <property type="entry name" value="GENERAL SECRETION PATHWAY PROTEIN G"/>
    <property type="match status" value="1"/>
</dbReference>
<dbReference type="NCBIfam" id="TIGR02532">
    <property type="entry name" value="IV_pilin_GFxxxE"/>
    <property type="match status" value="1"/>
</dbReference>
<evidence type="ECO:0000259" key="1">
    <source>
        <dbReference type="Pfam" id="PF07596"/>
    </source>
</evidence>
<dbReference type="InterPro" id="IPR027558">
    <property type="entry name" value="Pre_pil_HX9DG_C"/>
</dbReference>
<organism evidence="2 3">
    <name type="scientific">Caulifigura coniformis</name>
    <dbReference type="NCBI Taxonomy" id="2527983"/>
    <lineage>
        <taxon>Bacteria</taxon>
        <taxon>Pseudomonadati</taxon>
        <taxon>Planctomycetota</taxon>
        <taxon>Planctomycetia</taxon>
        <taxon>Planctomycetales</taxon>
        <taxon>Planctomycetaceae</taxon>
        <taxon>Caulifigura</taxon>
    </lineage>
</organism>